<accession>A0A7H2BHK9</accession>
<keyword evidence="1" id="KW-0472">Membrane</keyword>
<reference evidence="2 3" key="1">
    <citation type="submission" date="2020-09" db="EMBL/GenBank/DDBJ databases">
        <title>Investigation of environmental microbe.</title>
        <authorList>
            <person name="Ou Y."/>
            <person name="Kang Q."/>
        </authorList>
    </citation>
    <scope>NUCLEOTIDE SEQUENCE [LARGE SCALE GENOMIC DNA]</scope>
    <source>
        <strain evidence="2 3">KJZ-9</strain>
    </source>
</reference>
<proteinExistence type="predicted"/>
<dbReference type="AlphaFoldDB" id="A0A7H2BHK9"/>
<dbReference type="EMBL" id="CP061538">
    <property type="protein sequence ID" value="QNV39155.1"/>
    <property type="molecule type" value="Genomic_DNA"/>
</dbReference>
<dbReference type="KEGG" id="rama:IDM48_06945"/>
<evidence type="ECO:0000313" key="3">
    <source>
        <dbReference type="Proteomes" id="UP000516421"/>
    </source>
</evidence>
<feature type="transmembrane region" description="Helical" evidence="1">
    <location>
        <begin position="7"/>
        <end position="27"/>
    </location>
</feature>
<organism evidence="2 3">
    <name type="scientific">Rothia amarae</name>
    <dbReference type="NCBI Taxonomy" id="169480"/>
    <lineage>
        <taxon>Bacteria</taxon>
        <taxon>Bacillati</taxon>
        <taxon>Actinomycetota</taxon>
        <taxon>Actinomycetes</taxon>
        <taxon>Micrococcales</taxon>
        <taxon>Micrococcaceae</taxon>
        <taxon>Rothia</taxon>
    </lineage>
</organism>
<keyword evidence="1" id="KW-1133">Transmembrane helix</keyword>
<evidence type="ECO:0000313" key="2">
    <source>
        <dbReference type="EMBL" id="QNV39155.1"/>
    </source>
</evidence>
<dbReference type="RefSeq" id="WP_068173081.1">
    <property type="nucleotide sequence ID" value="NZ_CP061538.1"/>
</dbReference>
<feature type="transmembrane region" description="Helical" evidence="1">
    <location>
        <begin position="33"/>
        <end position="53"/>
    </location>
</feature>
<dbReference type="Pfam" id="PF11292">
    <property type="entry name" value="DUF3093"/>
    <property type="match status" value="1"/>
</dbReference>
<evidence type="ECO:0000256" key="1">
    <source>
        <dbReference type="SAM" id="Phobius"/>
    </source>
</evidence>
<dbReference type="Proteomes" id="UP000516421">
    <property type="component" value="Chromosome"/>
</dbReference>
<dbReference type="InterPro" id="IPR021443">
    <property type="entry name" value="DUF3093"/>
</dbReference>
<protein>
    <submittedName>
        <fullName evidence="2">DUF3093 domain-containing protein</fullName>
    </submittedName>
</protein>
<sequence length="154" mass="16728">MQYQERLSPGFGTWILIVCAGVASFFVGAPISITVGVIAAIVVTILLGLILYLSSPVIEITPEFVRVGRAQIEREYVGLAEGFRGEAARIAAGPQLDGRAFMCFRGWIDPKIRIDITDPADPTPYWLASTRHPEKIEEILNAGKELGTPAETVS</sequence>
<keyword evidence="1" id="KW-0812">Transmembrane</keyword>
<keyword evidence="3" id="KW-1185">Reference proteome</keyword>
<name>A0A7H2BHK9_9MICC</name>
<gene>
    <name evidence="2" type="ORF">IDM48_06945</name>
</gene>